<dbReference type="InterPro" id="IPR036388">
    <property type="entry name" value="WH-like_DNA-bd_sf"/>
</dbReference>
<dbReference type="InterPro" id="IPR050950">
    <property type="entry name" value="HTH-type_LysR_regulators"/>
</dbReference>
<name>A0A919CL91_9GAMM</name>
<evidence type="ECO:0000256" key="1">
    <source>
        <dbReference type="ARBA" id="ARBA00009437"/>
    </source>
</evidence>
<comment type="caution">
    <text evidence="6">The sequence shown here is derived from an EMBL/GenBank/DDBJ whole genome shotgun (WGS) entry which is preliminary data.</text>
</comment>
<dbReference type="Pfam" id="PF00126">
    <property type="entry name" value="HTH_1"/>
    <property type="match status" value="1"/>
</dbReference>
<evidence type="ECO:0000313" key="6">
    <source>
        <dbReference type="EMBL" id="GHD35736.1"/>
    </source>
</evidence>
<reference evidence="6" key="1">
    <citation type="journal article" date="2014" name="Int. J. Syst. Evol. Microbiol.">
        <title>Complete genome sequence of Corynebacterium casei LMG S-19264T (=DSM 44701T), isolated from a smear-ripened cheese.</title>
        <authorList>
            <consortium name="US DOE Joint Genome Institute (JGI-PGF)"/>
            <person name="Walter F."/>
            <person name="Albersmeier A."/>
            <person name="Kalinowski J."/>
            <person name="Ruckert C."/>
        </authorList>
    </citation>
    <scope>NUCLEOTIDE SEQUENCE</scope>
    <source>
        <strain evidence="6">KCTC 23430</strain>
    </source>
</reference>
<dbReference type="PRINTS" id="PR00039">
    <property type="entry name" value="HTHLYSR"/>
</dbReference>
<keyword evidence="7" id="KW-1185">Reference proteome</keyword>
<feature type="domain" description="HTH lysR-type" evidence="5">
    <location>
        <begin position="1"/>
        <end position="59"/>
    </location>
</feature>
<sequence>MRFENAELRAFRAVVEAGGFSRAAQLLSLSQSAVSQAVAGLEAKLETPLLERGRQQRLTAAGRRLFRYADDVLRAEQSVIDDLAGIKRGREQQLRVALSASINRFHAPELISAYYRKNPESVINVAEMPSRNIVQAVLSEQVELGLGPFQRGMEAFTTVPLYSDTRHLVASPSHPRFDALREGDASALRGTALITSALDNPDLRPAIQRIRDQFSSVWEVSSLSLRVHMIEQGMGVAFMDAQVLEQYPPCSTFCILGSLEFGEIRKQVGLYSRKDRVLSRGASAFVELCRAHWSV</sequence>
<dbReference type="SUPFAM" id="SSF46785">
    <property type="entry name" value="Winged helix' DNA-binding domain"/>
    <property type="match status" value="1"/>
</dbReference>
<comment type="similarity">
    <text evidence="1">Belongs to the LysR transcriptional regulatory family.</text>
</comment>
<keyword evidence="4" id="KW-0804">Transcription</keyword>
<dbReference type="InterPro" id="IPR005119">
    <property type="entry name" value="LysR_subst-bd"/>
</dbReference>
<evidence type="ECO:0000313" key="7">
    <source>
        <dbReference type="Proteomes" id="UP000644693"/>
    </source>
</evidence>
<organism evidence="6 7">
    <name type="scientific">Parahalioglobus pacificus</name>
    <dbReference type="NCBI Taxonomy" id="930806"/>
    <lineage>
        <taxon>Bacteria</taxon>
        <taxon>Pseudomonadati</taxon>
        <taxon>Pseudomonadota</taxon>
        <taxon>Gammaproteobacteria</taxon>
        <taxon>Cellvibrionales</taxon>
        <taxon>Halieaceae</taxon>
        <taxon>Parahalioglobus</taxon>
    </lineage>
</organism>
<accession>A0A919CL91</accession>
<dbReference type="AlphaFoldDB" id="A0A919CL91"/>
<evidence type="ECO:0000256" key="2">
    <source>
        <dbReference type="ARBA" id="ARBA00023015"/>
    </source>
</evidence>
<dbReference type="PROSITE" id="PS50931">
    <property type="entry name" value="HTH_LYSR"/>
    <property type="match status" value="1"/>
</dbReference>
<dbReference type="GO" id="GO:0005829">
    <property type="term" value="C:cytosol"/>
    <property type="evidence" value="ECO:0007669"/>
    <property type="project" value="TreeGrafter"/>
</dbReference>
<dbReference type="GO" id="GO:0003677">
    <property type="term" value="F:DNA binding"/>
    <property type="evidence" value="ECO:0007669"/>
    <property type="project" value="UniProtKB-KW"/>
</dbReference>
<evidence type="ECO:0000256" key="3">
    <source>
        <dbReference type="ARBA" id="ARBA00023125"/>
    </source>
</evidence>
<dbReference type="EMBL" id="BMYM01000002">
    <property type="protein sequence ID" value="GHD35736.1"/>
    <property type="molecule type" value="Genomic_DNA"/>
</dbReference>
<dbReference type="Pfam" id="PF03466">
    <property type="entry name" value="LysR_substrate"/>
    <property type="match status" value="1"/>
</dbReference>
<dbReference type="CDD" id="cd05466">
    <property type="entry name" value="PBP2_LTTR_substrate"/>
    <property type="match status" value="1"/>
</dbReference>
<keyword evidence="2" id="KW-0805">Transcription regulation</keyword>
<dbReference type="PANTHER" id="PTHR30419">
    <property type="entry name" value="HTH-TYPE TRANSCRIPTIONAL REGULATOR YBHD"/>
    <property type="match status" value="1"/>
</dbReference>
<proteinExistence type="inferred from homology"/>
<dbReference type="GO" id="GO:0003700">
    <property type="term" value="F:DNA-binding transcription factor activity"/>
    <property type="evidence" value="ECO:0007669"/>
    <property type="project" value="InterPro"/>
</dbReference>
<keyword evidence="3" id="KW-0238">DNA-binding</keyword>
<evidence type="ECO:0000259" key="5">
    <source>
        <dbReference type="PROSITE" id="PS50931"/>
    </source>
</evidence>
<dbReference type="InterPro" id="IPR000847">
    <property type="entry name" value="LysR_HTH_N"/>
</dbReference>
<dbReference type="Gene3D" id="1.10.10.10">
    <property type="entry name" value="Winged helix-like DNA-binding domain superfamily/Winged helix DNA-binding domain"/>
    <property type="match status" value="1"/>
</dbReference>
<evidence type="ECO:0000256" key="4">
    <source>
        <dbReference type="ARBA" id="ARBA00023163"/>
    </source>
</evidence>
<reference evidence="6" key="2">
    <citation type="submission" date="2020-09" db="EMBL/GenBank/DDBJ databases">
        <authorList>
            <person name="Sun Q."/>
            <person name="Kim S."/>
        </authorList>
    </citation>
    <scope>NUCLEOTIDE SEQUENCE</scope>
    <source>
        <strain evidence="6">KCTC 23430</strain>
    </source>
</reference>
<dbReference type="RefSeq" id="WP_189477942.1">
    <property type="nucleotide sequence ID" value="NZ_BMYM01000002.1"/>
</dbReference>
<protein>
    <submittedName>
        <fullName evidence="6">LysR family transcriptional regulator</fullName>
    </submittedName>
</protein>
<dbReference type="SUPFAM" id="SSF53850">
    <property type="entry name" value="Periplasmic binding protein-like II"/>
    <property type="match status" value="1"/>
</dbReference>
<dbReference type="Proteomes" id="UP000644693">
    <property type="component" value="Unassembled WGS sequence"/>
</dbReference>
<dbReference type="InterPro" id="IPR036390">
    <property type="entry name" value="WH_DNA-bd_sf"/>
</dbReference>
<gene>
    <name evidence="6" type="ORF">GCM10007053_23050</name>
</gene>
<dbReference type="Gene3D" id="3.40.190.290">
    <property type="match status" value="1"/>
</dbReference>